<comment type="cofactor">
    <cofactor evidence="1">
        <name>Co(2+)</name>
        <dbReference type="ChEBI" id="CHEBI:48828"/>
    </cofactor>
</comment>
<evidence type="ECO:0000256" key="5">
    <source>
        <dbReference type="ARBA" id="ARBA00023277"/>
    </source>
</evidence>
<evidence type="ECO:0000256" key="1">
    <source>
        <dbReference type="ARBA" id="ARBA00001941"/>
    </source>
</evidence>
<dbReference type="PANTHER" id="PTHR46471">
    <property type="entry name" value="CHITIN DEACETYLASE"/>
    <property type="match status" value="1"/>
</dbReference>
<keyword evidence="2" id="KW-0479">Metal-binding</keyword>
<keyword evidence="3 7" id="KW-0732">Signal</keyword>
<dbReference type="Pfam" id="PF01522">
    <property type="entry name" value="Polysacc_deac_1"/>
    <property type="match status" value="1"/>
</dbReference>
<feature type="chain" id="PRO_5013254330" evidence="7">
    <location>
        <begin position="20"/>
        <end position="430"/>
    </location>
</feature>
<dbReference type="EMBL" id="MCFG01000053">
    <property type="protein sequence ID" value="ORX84391.1"/>
    <property type="molecule type" value="Genomic_DNA"/>
</dbReference>
<gene>
    <name evidence="9" type="ORF">BCR32DRAFT_325966</name>
</gene>
<evidence type="ECO:0000256" key="4">
    <source>
        <dbReference type="ARBA" id="ARBA00022801"/>
    </source>
</evidence>
<feature type="region of interest" description="Disordered" evidence="6">
    <location>
        <begin position="257"/>
        <end position="368"/>
    </location>
</feature>
<reference evidence="9 10" key="1">
    <citation type="submission" date="2016-08" db="EMBL/GenBank/DDBJ databases">
        <title>A Parts List for Fungal Cellulosomes Revealed by Comparative Genomics.</title>
        <authorList>
            <consortium name="DOE Joint Genome Institute"/>
            <person name="Haitjema C.H."/>
            <person name="Gilmore S.P."/>
            <person name="Henske J.K."/>
            <person name="Solomon K.V."/>
            <person name="De Groot R."/>
            <person name="Kuo A."/>
            <person name="Mondo S.J."/>
            <person name="Salamov A.A."/>
            <person name="Labutti K."/>
            <person name="Zhao Z."/>
            <person name="Chiniquy J."/>
            <person name="Barry K."/>
            <person name="Brewer H.M."/>
            <person name="Purvine S.O."/>
            <person name="Wright A.T."/>
            <person name="Boxma B."/>
            <person name="Van Alen T."/>
            <person name="Hackstein J.H."/>
            <person name="Baker S.E."/>
            <person name="Grigoriev I.V."/>
            <person name="O'Malley M.A."/>
        </authorList>
    </citation>
    <scope>NUCLEOTIDE SEQUENCE [LARGE SCALE GENOMIC DNA]</scope>
    <source>
        <strain evidence="9 10">S4</strain>
    </source>
</reference>
<feature type="signal peptide" evidence="7">
    <location>
        <begin position="1"/>
        <end position="19"/>
    </location>
</feature>
<feature type="compositionally biased region" description="Basic and acidic residues" evidence="6">
    <location>
        <begin position="257"/>
        <end position="309"/>
    </location>
</feature>
<dbReference type="SUPFAM" id="SSF88713">
    <property type="entry name" value="Glycoside hydrolase/deacetylase"/>
    <property type="match status" value="1"/>
</dbReference>
<keyword evidence="5" id="KW-0119">Carbohydrate metabolism</keyword>
<evidence type="ECO:0000256" key="7">
    <source>
        <dbReference type="SAM" id="SignalP"/>
    </source>
</evidence>
<accession>A0A1Y1XF33</accession>
<dbReference type="Proteomes" id="UP000193944">
    <property type="component" value="Unassembled WGS sequence"/>
</dbReference>
<evidence type="ECO:0000313" key="10">
    <source>
        <dbReference type="Proteomes" id="UP000193944"/>
    </source>
</evidence>
<dbReference type="PROSITE" id="PS51677">
    <property type="entry name" value="NODB"/>
    <property type="match status" value="1"/>
</dbReference>
<evidence type="ECO:0000259" key="8">
    <source>
        <dbReference type="PROSITE" id="PS51677"/>
    </source>
</evidence>
<dbReference type="Gene3D" id="3.20.20.370">
    <property type="entry name" value="Glycoside hydrolase/deacetylase"/>
    <property type="match status" value="1"/>
</dbReference>
<dbReference type="OrthoDB" id="2128708at2759"/>
<feature type="compositionally biased region" description="Low complexity" evidence="6">
    <location>
        <begin position="338"/>
        <end position="368"/>
    </location>
</feature>
<name>A0A1Y1XF33_9FUNG</name>
<dbReference type="GO" id="GO:0005975">
    <property type="term" value="P:carbohydrate metabolic process"/>
    <property type="evidence" value="ECO:0007669"/>
    <property type="project" value="InterPro"/>
</dbReference>
<dbReference type="InterPro" id="IPR002509">
    <property type="entry name" value="NODB_dom"/>
</dbReference>
<sequence>MKYYNLFFLFNIIPFLTFASKINSCIEDKTIALTFDDGPFKYTEELINILNENDIHATFFINVENYWKDLQNNKDKQKILKKAHDSGHQIASHTWKHYISSDINEFDSMMNKTDSWIENVIGDRPAYFRAPRGECYSECVEYLEEKKYKLIQWDTDTNDWDISSGASYRAKRAKSFLNESFEYKRSNYLILMHDVYEHTVREIVPWIINNKPKGYKFVTVAECLGDKSSMYRTNKVVSDELKKDENEIEKVKETKFENEVENDVEKELKNKNDVKKESQIENDVDKKLQNDNNNEKDSQNDNNNEKDSQNDNNNKNESQNENEAKNIPIIEKEENGYSLNNLSDNVNNDNTNNDPNIYNETNNDNNNYNTEVNTDPMNNFNSNTVINNNNNDDNQGNLVYESSTLSFYKNNKIIVFLLTMVLLKIFVNVY</sequence>
<feature type="domain" description="NodB homology" evidence="8">
    <location>
        <begin position="29"/>
        <end position="218"/>
    </location>
</feature>
<dbReference type="GO" id="GO:0016810">
    <property type="term" value="F:hydrolase activity, acting on carbon-nitrogen (but not peptide) bonds"/>
    <property type="evidence" value="ECO:0007669"/>
    <property type="project" value="InterPro"/>
</dbReference>
<keyword evidence="10" id="KW-1185">Reference proteome</keyword>
<evidence type="ECO:0000256" key="3">
    <source>
        <dbReference type="ARBA" id="ARBA00022729"/>
    </source>
</evidence>
<evidence type="ECO:0000256" key="2">
    <source>
        <dbReference type="ARBA" id="ARBA00022723"/>
    </source>
</evidence>
<organism evidence="9 10">
    <name type="scientific">Anaeromyces robustus</name>
    <dbReference type="NCBI Taxonomy" id="1754192"/>
    <lineage>
        <taxon>Eukaryota</taxon>
        <taxon>Fungi</taxon>
        <taxon>Fungi incertae sedis</taxon>
        <taxon>Chytridiomycota</taxon>
        <taxon>Chytridiomycota incertae sedis</taxon>
        <taxon>Neocallimastigomycetes</taxon>
        <taxon>Neocallimastigales</taxon>
        <taxon>Neocallimastigaceae</taxon>
        <taxon>Anaeromyces</taxon>
    </lineage>
</organism>
<dbReference type="AlphaFoldDB" id="A0A1Y1XF33"/>
<feature type="compositionally biased region" description="Low complexity" evidence="6">
    <location>
        <begin position="310"/>
        <end position="321"/>
    </location>
</feature>
<dbReference type="InterPro" id="IPR011330">
    <property type="entry name" value="Glyco_hydro/deAcase_b/a-brl"/>
</dbReference>
<evidence type="ECO:0000313" key="9">
    <source>
        <dbReference type="EMBL" id="ORX84391.1"/>
    </source>
</evidence>
<dbReference type="GO" id="GO:0046872">
    <property type="term" value="F:metal ion binding"/>
    <property type="evidence" value="ECO:0007669"/>
    <property type="project" value="UniProtKB-KW"/>
</dbReference>
<protein>
    <submittedName>
        <fullName evidence="9">Glycoside hydrolase/deacetylase</fullName>
    </submittedName>
</protein>
<keyword evidence="4 9" id="KW-0378">Hydrolase</keyword>
<comment type="caution">
    <text evidence="9">The sequence shown here is derived from an EMBL/GenBank/DDBJ whole genome shotgun (WGS) entry which is preliminary data.</text>
</comment>
<reference evidence="9 10" key="2">
    <citation type="submission" date="2016-08" db="EMBL/GenBank/DDBJ databases">
        <title>Pervasive Adenine N6-methylation of Active Genes in Fungi.</title>
        <authorList>
            <consortium name="DOE Joint Genome Institute"/>
            <person name="Mondo S.J."/>
            <person name="Dannebaum R.O."/>
            <person name="Kuo R.C."/>
            <person name="Labutti K."/>
            <person name="Haridas S."/>
            <person name="Kuo A."/>
            <person name="Salamov A."/>
            <person name="Ahrendt S.R."/>
            <person name="Lipzen A."/>
            <person name="Sullivan W."/>
            <person name="Andreopoulos W.B."/>
            <person name="Clum A."/>
            <person name="Lindquist E."/>
            <person name="Daum C."/>
            <person name="Ramamoorthy G.K."/>
            <person name="Gryganskyi A."/>
            <person name="Culley D."/>
            <person name="Magnuson J.K."/>
            <person name="James T.Y."/>
            <person name="O'Malley M.A."/>
            <person name="Stajich J.E."/>
            <person name="Spatafora J.W."/>
            <person name="Visel A."/>
            <person name="Grigoriev I.V."/>
        </authorList>
    </citation>
    <scope>NUCLEOTIDE SEQUENCE [LARGE SCALE GENOMIC DNA]</scope>
    <source>
        <strain evidence="9 10">S4</strain>
    </source>
</reference>
<proteinExistence type="predicted"/>
<evidence type="ECO:0000256" key="6">
    <source>
        <dbReference type="SAM" id="MobiDB-lite"/>
    </source>
</evidence>
<dbReference type="STRING" id="1754192.A0A1Y1XF33"/>
<dbReference type="PANTHER" id="PTHR46471:SF4">
    <property type="entry name" value="CHITIN DEACETYLASE"/>
    <property type="match status" value="1"/>
</dbReference>